<dbReference type="PANTHER" id="PTHR18934:SF91">
    <property type="entry name" value="PRE-MRNA-SPLICING FACTOR ATP-DEPENDENT RNA HELICASE PRP16"/>
    <property type="match status" value="1"/>
</dbReference>
<dbReference type="Proteomes" id="UP000789706">
    <property type="component" value="Unassembled WGS sequence"/>
</dbReference>
<dbReference type="InterPro" id="IPR001650">
    <property type="entry name" value="Helicase_C-like"/>
</dbReference>
<comment type="subcellular location">
    <subcellularLocation>
        <location evidence="1">Nucleus</location>
    </subcellularLocation>
</comment>
<evidence type="ECO:0000313" key="18">
    <source>
        <dbReference type="Proteomes" id="UP000789706"/>
    </source>
</evidence>
<dbReference type="CDD" id="cd18791">
    <property type="entry name" value="SF2_C_RHA"/>
    <property type="match status" value="1"/>
</dbReference>
<keyword evidence="18" id="KW-1185">Reference proteome</keyword>
<sequence length="1281" mass="144998">MSTINETDFTHQIAIELSRALNLLNPNDLLAQRVIQVAKVHKNVGTFIKACQGFGRFQEEFLADLYTKIKKWVKEDSIDSNSQNTDSSSITLNVSTVIGEVLTLDSPSVGGLTRPGKLATSENRHVFKTPEPRTSLLGLDKIAEEKKRSAAVKASRKAQEEPSYPSKRINIGLSSDWDAEDSSENDSGLNNSKLNGSSSNKKSYRRVTDGTSHISEESRVRSAEHKQERQRNRCMTRDFYKSSDDKDYGDQRDKERDYDHSRRRSPSVKYRRDDSSRRSPSVTSRRSPSVTGRRSPSVTGRRSPSVTSRRSPSVTSGRNSPFRSSRRDDSSRSSSSLNSSRISRSDWDSTPTRSSTPIFSGAGLTSRKDYQRDFPTPRLVSFDYDEMEYAYNQDNDEINNEERQLWEEQQRLLDREWYTIEESSGAMDDTHNPFADYSDFVHKKEEELAQRQLKKLSARQEQYNKDNELWETNRMLTSGVVQRREMDLDFEDDSESRVHLLVHDVKPPFLDGRMVFTKQLEAVQSVKDPTSDLSVFSRKGSQLVKEKREQLERQKAAKDVTEVAGTALGNLLGVKTSTSDETSAESQFASHLKTSEAVSAFSKSKTIREQREYLPAFAVKDELLRIIRDNQVVVVVGETGSGKTTQLTQYLHEDGYSKYGIIGCTQPRRVAAMSVAKRCKLGTTVGYAIRFEDCTSENTVIKYMTDGVMLRESLKEPDLDHYSVIIMDEAHERSLQTDVLMGFSISKTRHKFSAFFGNCPTFTIPGRTFPVEVMFSKSACEDYVDSAVKQVLAIHLGHPAGDILVFMTGQEDIEITCKVIAERLSQLDNPPELAILPIYSQLPADLQARIFEKAPDNARKVIVATNIAETSLTVDGIMYVVDTGYNKLKVFNPKIGMDSLQITPISQANANQRSGRAGRTGAGTCYRLYTEQAYHHEMFMNTIPEIQRTNLANVVLLLKSLGVKNLLDFDFMDPPPQDNILNSMYQLWVLGALDNTGELTPLGRRMVEFPLDPSLSKMLIVSEELGCTAEILTIVSMLSVPSVFYRPKERQDESDAAREKFFVPESDHLTLLHVYTQWKSHGFRDEWCSKHYIHSKAMRKAQEVRSQLMDIMKAEKMAIVSCGTDWDVVRKCICSAYFHQAARVKGIGEYVNCRTGMPCHLHPTSALYGLGYTPDYIVYHELVMTSKEYMQCVTAVDPYWLAEMGPMFYSIKEKNFTQKEKRAANKSEMAKMTMEMQIKMAREQEETQAKEQSTSKSKGTRIIIPGKREPGALPRKRGLGI</sequence>
<evidence type="ECO:0000256" key="14">
    <source>
        <dbReference type="SAM" id="MobiDB-lite"/>
    </source>
</evidence>
<dbReference type="Pfam" id="PF21010">
    <property type="entry name" value="HA2_C"/>
    <property type="match status" value="1"/>
</dbReference>
<gene>
    <name evidence="17" type="ORF">DEBURN_LOCUS86</name>
</gene>
<evidence type="ECO:0000256" key="5">
    <source>
        <dbReference type="ARBA" id="ARBA00022801"/>
    </source>
</evidence>
<keyword evidence="6" id="KW-0347">Helicase</keyword>
<name>A0A9N8UWS1_9GLOM</name>
<dbReference type="Gene3D" id="3.40.50.300">
    <property type="entry name" value="P-loop containing nucleotide triphosphate hydrolases"/>
    <property type="match status" value="2"/>
</dbReference>
<feature type="coiled-coil region" evidence="13">
    <location>
        <begin position="384"/>
        <end position="411"/>
    </location>
</feature>
<dbReference type="Gene3D" id="1.20.120.1080">
    <property type="match status" value="1"/>
</dbReference>
<dbReference type="InterPro" id="IPR048333">
    <property type="entry name" value="HA2_WH"/>
</dbReference>
<dbReference type="GO" id="GO:0000398">
    <property type="term" value="P:mRNA splicing, via spliceosome"/>
    <property type="evidence" value="ECO:0007669"/>
    <property type="project" value="UniProtKB-ARBA"/>
</dbReference>
<dbReference type="Pfam" id="PF00271">
    <property type="entry name" value="Helicase_C"/>
    <property type="match status" value="1"/>
</dbReference>
<dbReference type="PANTHER" id="PTHR18934">
    <property type="entry name" value="ATP-DEPENDENT RNA HELICASE"/>
    <property type="match status" value="1"/>
</dbReference>
<dbReference type="EMBL" id="CAJVPK010000003">
    <property type="protein sequence ID" value="CAG8432758.1"/>
    <property type="molecule type" value="Genomic_DNA"/>
</dbReference>
<dbReference type="FunFam" id="3.40.50.300:FF:000007">
    <property type="entry name" value="Pre-mRNA-splicing factor ATP-dependent RNA helicase"/>
    <property type="match status" value="1"/>
</dbReference>
<dbReference type="PROSITE" id="PS00690">
    <property type="entry name" value="DEAH_ATP_HELICASE"/>
    <property type="match status" value="1"/>
</dbReference>
<feature type="compositionally biased region" description="Low complexity" evidence="14">
    <location>
        <begin position="278"/>
        <end position="318"/>
    </location>
</feature>
<evidence type="ECO:0000256" key="6">
    <source>
        <dbReference type="ARBA" id="ARBA00022806"/>
    </source>
</evidence>
<feature type="compositionally biased region" description="Basic and acidic residues" evidence="14">
    <location>
        <begin position="214"/>
        <end position="260"/>
    </location>
</feature>
<evidence type="ECO:0000256" key="7">
    <source>
        <dbReference type="ARBA" id="ARBA00022840"/>
    </source>
</evidence>
<keyword evidence="9" id="KW-0539">Nucleus</keyword>
<dbReference type="GO" id="GO:0005681">
    <property type="term" value="C:spliceosomal complex"/>
    <property type="evidence" value="ECO:0007669"/>
    <property type="project" value="UniProtKB-ARBA"/>
</dbReference>
<evidence type="ECO:0000256" key="10">
    <source>
        <dbReference type="ARBA" id="ARBA00038040"/>
    </source>
</evidence>
<feature type="compositionally biased region" description="Low complexity" evidence="14">
    <location>
        <begin position="187"/>
        <end position="201"/>
    </location>
</feature>
<evidence type="ECO:0000256" key="12">
    <source>
        <dbReference type="ARBA" id="ARBA00070009"/>
    </source>
</evidence>
<evidence type="ECO:0000313" key="17">
    <source>
        <dbReference type="EMBL" id="CAG8432758.1"/>
    </source>
</evidence>
<dbReference type="PROSITE" id="PS51192">
    <property type="entry name" value="HELICASE_ATP_BIND_1"/>
    <property type="match status" value="1"/>
</dbReference>
<keyword evidence="8" id="KW-0508">mRNA splicing</keyword>
<dbReference type="InterPro" id="IPR027417">
    <property type="entry name" value="P-loop_NTPase"/>
</dbReference>
<dbReference type="SMART" id="SM00487">
    <property type="entry name" value="DEXDc"/>
    <property type="match status" value="1"/>
</dbReference>
<evidence type="ECO:0000256" key="4">
    <source>
        <dbReference type="ARBA" id="ARBA00022741"/>
    </source>
</evidence>
<dbReference type="Pfam" id="PF07717">
    <property type="entry name" value="OB_NTP_bind"/>
    <property type="match status" value="1"/>
</dbReference>
<keyword evidence="7" id="KW-0067">ATP-binding</keyword>
<evidence type="ECO:0000256" key="9">
    <source>
        <dbReference type="ARBA" id="ARBA00023242"/>
    </source>
</evidence>
<evidence type="ECO:0000259" key="16">
    <source>
        <dbReference type="PROSITE" id="PS51194"/>
    </source>
</evidence>
<feature type="coiled-coil region" evidence="13">
    <location>
        <begin position="446"/>
        <end position="473"/>
    </location>
</feature>
<comment type="similarity">
    <text evidence="10">Belongs to the DEAD box helicase family. DEAH subfamily. PRP16 sub-subfamily.</text>
</comment>
<evidence type="ECO:0000256" key="3">
    <source>
        <dbReference type="ARBA" id="ARBA00022664"/>
    </source>
</evidence>
<reference evidence="17" key="1">
    <citation type="submission" date="2021-06" db="EMBL/GenBank/DDBJ databases">
        <authorList>
            <person name="Kallberg Y."/>
            <person name="Tangrot J."/>
            <person name="Rosling A."/>
        </authorList>
    </citation>
    <scope>NUCLEOTIDE SEQUENCE</scope>
    <source>
        <strain evidence="17">AZ414A</strain>
    </source>
</reference>
<evidence type="ECO:0000256" key="1">
    <source>
        <dbReference type="ARBA" id="ARBA00004123"/>
    </source>
</evidence>
<evidence type="ECO:0000259" key="15">
    <source>
        <dbReference type="PROSITE" id="PS51192"/>
    </source>
</evidence>
<accession>A0A9N8UWS1</accession>
<dbReference type="GO" id="GO:0034458">
    <property type="term" value="F:3'-5' RNA helicase activity"/>
    <property type="evidence" value="ECO:0007669"/>
    <property type="project" value="TreeGrafter"/>
</dbReference>
<proteinExistence type="inferred from homology"/>
<dbReference type="InterPro" id="IPR007502">
    <property type="entry name" value="Helicase-assoc_dom"/>
</dbReference>
<evidence type="ECO:0000256" key="2">
    <source>
        <dbReference type="ARBA" id="ARBA00012552"/>
    </source>
</evidence>
<keyword evidence="13" id="KW-0175">Coiled coil</keyword>
<dbReference type="GO" id="GO:0005524">
    <property type="term" value="F:ATP binding"/>
    <property type="evidence" value="ECO:0007669"/>
    <property type="project" value="UniProtKB-KW"/>
</dbReference>
<dbReference type="Pfam" id="PF04408">
    <property type="entry name" value="WHD_HA2"/>
    <property type="match status" value="1"/>
</dbReference>
<evidence type="ECO:0000256" key="13">
    <source>
        <dbReference type="SAM" id="Coils"/>
    </source>
</evidence>
<feature type="domain" description="Helicase C-terminal" evidence="16">
    <location>
        <begin position="787"/>
        <end position="962"/>
    </location>
</feature>
<feature type="region of interest" description="Disordered" evidence="14">
    <location>
        <begin position="151"/>
        <end position="370"/>
    </location>
</feature>
<feature type="domain" description="Helicase ATP-binding" evidence="15">
    <location>
        <begin position="624"/>
        <end position="765"/>
    </location>
</feature>
<dbReference type="FunFam" id="3.40.50.300:FF:000615">
    <property type="entry name" value="pre-mRNA-splicing factor ATP-dependent RNA helicase DEAH7"/>
    <property type="match status" value="1"/>
</dbReference>
<organism evidence="17 18">
    <name type="scientific">Diversispora eburnea</name>
    <dbReference type="NCBI Taxonomy" id="1213867"/>
    <lineage>
        <taxon>Eukaryota</taxon>
        <taxon>Fungi</taxon>
        <taxon>Fungi incertae sedis</taxon>
        <taxon>Mucoromycota</taxon>
        <taxon>Glomeromycotina</taxon>
        <taxon>Glomeromycetes</taxon>
        <taxon>Diversisporales</taxon>
        <taxon>Diversisporaceae</taxon>
        <taxon>Diversispora</taxon>
    </lineage>
</organism>
<evidence type="ECO:0000256" key="11">
    <source>
        <dbReference type="ARBA" id="ARBA00047984"/>
    </source>
</evidence>
<feature type="compositionally biased region" description="Basic and acidic residues" evidence="14">
    <location>
        <begin position="122"/>
        <end position="131"/>
    </location>
</feature>
<comment type="caution">
    <text evidence="17">The sequence shown here is derived from an EMBL/GenBank/DDBJ whole genome shotgun (WGS) entry which is preliminary data.</text>
</comment>
<dbReference type="GO" id="GO:0016787">
    <property type="term" value="F:hydrolase activity"/>
    <property type="evidence" value="ECO:0007669"/>
    <property type="project" value="UniProtKB-KW"/>
</dbReference>
<dbReference type="FunFam" id="1.20.120.1080:FF:000018">
    <property type="entry name" value="Pre-mRNA-splicing factor ATP-dependent RNA helicase prp16"/>
    <property type="match status" value="1"/>
</dbReference>
<dbReference type="EC" id="3.6.4.13" evidence="2"/>
<feature type="compositionally biased region" description="Low complexity" evidence="14">
    <location>
        <begin position="332"/>
        <end position="342"/>
    </location>
</feature>
<feature type="region of interest" description="Disordered" evidence="14">
    <location>
        <begin position="1241"/>
        <end position="1281"/>
    </location>
</feature>
<dbReference type="OrthoDB" id="10253254at2759"/>
<dbReference type="PROSITE" id="PS51194">
    <property type="entry name" value="HELICASE_CTER"/>
    <property type="match status" value="1"/>
</dbReference>
<dbReference type="GO" id="GO:0003723">
    <property type="term" value="F:RNA binding"/>
    <property type="evidence" value="ECO:0007669"/>
    <property type="project" value="TreeGrafter"/>
</dbReference>
<dbReference type="SMART" id="SM00490">
    <property type="entry name" value="HELICc"/>
    <property type="match status" value="1"/>
</dbReference>
<keyword evidence="4" id="KW-0547">Nucleotide-binding</keyword>
<dbReference type="InterPro" id="IPR002464">
    <property type="entry name" value="DNA/RNA_helicase_DEAH_CS"/>
</dbReference>
<protein>
    <recommendedName>
        <fullName evidence="12">Pre-mRNA-splicing factor ATP-dependent RNA helicase PRP16</fullName>
        <ecNumber evidence="2">3.6.4.13</ecNumber>
    </recommendedName>
</protein>
<keyword evidence="3" id="KW-0507">mRNA processing</keyword>
<dbReference type="InterPro" id="IPR014001">
    <property type="entry name" value="Helicase_ATP-bd"/>
</dbReference>
<dbReference type="SMART" id="SM00847">
    <property type="entry name" value="HA2"/>
    <property type="match status" value="1"/>
</dbReference>
<dbReference type="SUPFAM" id="SSF52540">
    <property type="entry name" value="P-loop containing nucleoside triphosphate hydrolases"/>
    <property type="match status" value="1"/>
</dbReference>
<evidence type="ECO:0000256" key="8">
    <source>
        <dbReference type="ARBA" id="ARBA00023187"/>
    </source>
</evidence>
<feature type="region of interest" description="Disordered" evidence="14">
    <location>
        <begin position="112"/>
        <end position="133"/>
    </location>
</feature>
<keyword evidence="5" id="KW-0378">Hydrolase</keyword>
<comment type="catalytic activity">
    <reaction evidence="11">
        <text>ATP + H2O = ADP + phosphate + H(+)</text>
        <dbReference type="Rhea" id="RHEA:13065"/>
        <dbReference type="ChEBI" id="CHEBI:15377"/>
        <dbReference type="ChEBI" id="CHEBI:15378"/>
        <dbReference type="ChEBI" id="CHEBI:30616"/>
        <dbReference type="ChEBI" id="CHEBI:43474"/>
        <dbReference type="ChEBI" id="CHEBI:456216"/>
        <dbReference type="EC" id="3.6.4.13"/>
    </reaction>
</comment>
<feature type="compositionally biased region" description="Polar residues" evidence="14">
    <location>
        <begin position="348"/>
        <end position="358"/>
    </location>
</feature>
<dbReference type="InterPro" id="IPR011709">
    <property type="entry name" value="DEAD-box_helicase_OB_fold"/>
</dbReference>